<dbReference type="Proteomes" id="UP000037696">
    <property type="component" value="Unassembled WGS sequence"/>
</dbReference>
<name>A0A0M8PBN3_9EURO</name>
<comment type="caution">
    <text evidence="1">The sequence shown here is derived from an EMBL/GenBank/DDBJ whole genome shotgun (WGS) entry which is preliminary data.</text>
</comment>
<dbReference type="AlphaFoldDB" id="A0A0M8PBN3"/>
<keyword evidence="2" id="KW-1185">Reference proteome</keyword>
<proteinExistence type="predicted"/>
<protein>
    <submittedName>
        <fullName evidence="1">Uncharacterized protein</fullName>
    </submittedName>
</protein>
<accession>A0A0M8PBN3</accession>
<evidence type="ECO:0000313" key="2">
    <source>
        <dbReference type="Proteomes" id="UP000037696"/>
    </source>
</evidence>
<dbReference type="OrthoDB" id="5364171at2759"/>
<dbReference type="EMBL" id="LHQQ01000014">
    <property type="protein sequence ID" value="KOS47597.1"/>
    <property type="molecule type" value="Genomic_DNA"/>
</dbReference>
<reference evidence="1 2" key="1">
    <citation type="submission" date="2015-08" db="EMBL/GenBank/DDBJ databases">
        <title>Genome sequencing of Penicillium nordicum.</title>
        <authorList>
            <person name="Nguyen H.D."/>
            <person name="Seifert K.A."/>
        </authorList>
    </citation>
    <scope>NUCLEOTIDE SEQUENCE [LARGE SCALE GENOMIC DNA]</scope>
    <source>
        <strain evidence="1 2">DAOMC 185683</strain>
    </source>
</reference>
<organism evidence="1 2">
    <name type="scientific">Penicillium nordicum</name>
    <dbReference type="NCBI Taxonomy" id="229535"/>
    <lineage>
        <taxon>Eukaryota</taxon>
        <taxon>Fungi</taxon>
        <taxon>Dikarya</taxon>
        <taxon>Ascomycota</taxon>
        <taxon>Pezizomycotina</taxon>
        <taxon>Eurotiomycetes</taxon>
        <taxon>Eurotiomycetidae</taxon>
        <taxon>Eurotiales</taxon>
        <taxon>Aspergillaceae</taxon>
        <taxon>Penicillium</taxon>
    </lineage>
</organism>
<evidence type="ECO:0000313" key="1">
    <source>
        <dbReference type="EMBL" id="KOS47597.1"/>
    </source>
</evidence>
<sequence>MVYYAYAKNSNDDWSWRYVIIAPSPGVLNEWYEAVRGRVAENVLWRVSEDFYVFDRNKLNLGRSTAAGNEAPQFMNKLIFQLQNDNEGRGISTFNNSWNR</sequence>
<gene>
    <name evidence="1" type="ORF">ACN38_g1441</name>
</gene>